<protein>
    <submittedName>
        <fullName evidence="1">Uncharacterized protein</fullName>
    </submittedName>
</protein>
<sequence>MLLLFTCYYASAQNKLPKADQLPDQVGDIIFNTQTDQYDFKLCNKENIYQYYSVNTTYTGEIKALKKELYDGFKYDAKYAVITGSVTIRFIVNCKAQTDWFRVNVLNSNYQRTAFPSEFINKLLLDVKNLKGWIPGKLPNGAVCDSYYFLHFRILRGRINNIAI</sequence>
<reference evidence="2" key="1">
    <citation type="journal article" date="2019" name="Int. J. Syst. Evol. Microbiol.">
        <title>The Global Catalogue of Microorganisms (GCM) 10K type strain sequencing project: providing services to taxonomists for standard genome sequencing and annotation.</title>
        <authorList>
            <consortium name="The Broad Institute Genomics Platform"/>
            <consortium name="The Broad Institute Genome Sequencing Center for Infectious Disease"/>
            <person name="Wu L."/>
            <person name="Ma J."/>
        </authorList>
    </citation>
    <scope>NUCLEOTIDE SEQUENCE [LARGE SCALE GENOMIC DNA]</scope>
    <source>
        <strain evidence="2">JCM 16601</strain>
    </source>
</reference>
<dbReference type="Proteomes" id="UP001500742">
    <property type="component" value="Unassembled WGS sequence"/>
</dbReference>
<evidence type="ECO:0000313" key="2">
    <source>
        <dbReference type="Proteomes" id="UP001500742"/>
    </source>
</evidence>
<proteinExistence type="predicted"/>
<organism evidence="1 2">
    <name type="scientific">Mucilaginibacter dorajii</name>
    <dbReference type="NCBI Taxonomy" id="692994"/>
    <lineage>
        <taxon>Bacteria</taxon>
        <taxon>Pseudomonadati</taxon>
        <taxon>Bacteroidota</taxon>
        <taxon>Sphingobacteriia</taxon>
        <taxon>Sphingobacteriales</taxon>
        <taxon>Sphingobacteriaceae</taxon>
        <taxon>Mucilaginibacter</taxon>
    </lineage>
</organism>
<accession>A0ABP7R546</accession>
<comment type="caution">
    <text evidence="1">The sequence shown here is derived from an EMBL/GenBank/DDBJ whole genome shotgun (WGS) entry which is preliminary data.</text>
</comment>
<evidence type="ECO:0000313" key="1">
    <source>
        <dbReference type="EMBL" id="GAA3992107.1"/>
    </source>
</evidence>
<keyword evidence="2" id="KW-1185">Reference proteome</keyword>
<name>A0ABP7R546_9SPHI</name>
<gene>
    <name evidence="1" type="ORF">GCM10022210_52160</name>
</gene>
<dbReference type="EMBL" id="BAAAZC010000047">
    <property type="protein sequence ID" value="GAA3992107.1"/>
    <property type="molecule type" value="Genomic_DNA"/>
</dbReference>